<dbReference type="AlphaFoldDB" id="A0A923PSQ8"/>
<accession>A0A923PSQ8</accession>
<sequence>MLSRFNEPRLELAIFSLEDVCVRVQRGMDAHLKTAALVKSDGVDAVFRWLRKRGIKVCLLSRRDQAATELLLERLEWTCGEDECFQYIIYDHRELSNPIQAALEHFGLSEASRALVLSDTPRLLQCTAECRIHFNLGVTNGRTRYDVLVKEPFFHLLDGVLQLPNFLLEHIPQTAPTVQGRPLMRASVQRLLLSRPNWDVG</sequence>
<dbReference type="EMBL" id="JACSIT010000154">
    <property type="protein sequence ID" value="MBC6996799.1"/>
    <property type="molecule type" value="Genomic_DNA"/>
</dbReference>
<evidence type="ECO:0000313" key="2">
    <source>
        <dbReference type="Proteomes" id="UP000650081"/>
    </source>
</evidence>
<dbReference type="Gene3D" id="3.40.50.1000">
    <property type="entry name" value="HAD superfamily/HAD-like"/>
    <property type="match status" value="1"/>
</dbReference>
<protein>
    <submittedName>
        <fullName evidence="1">Uncharacterized protein</fullName>
    </submittedName>
</protein>
<reference evidence="1" key="1">
    <citation type="submission" date="2020-08" db="EMBL/GenBank/DDBJ databases">
        <title>Lewinella bacteria from marine environments.</title>
        <authorList>
            <person name="Zhong Y."/>
        </authorList>
    </citation>
    <scope>NUCLEOTIDE SEQUENCE</scope>
    <source>
        <strain evidence="1">KCTC 42187</strain>
    </source>
</reference>
<dbReference type="SUPFAM" id="SSF56784">
    <property type="entry name" value="HAD-like"/>
    <property type="match status" value="1"/>
</dbReference>
<name>A0A923PSQ8_9BACT</name>
<evidence type="ECO:0000313" key="1">
    <source>
        <dbReference type="EMBL" id="MBC6996799.1"/>
    </source>
</evidence>
<proteinExistence type="predicted"/>
<comment type="caution">
    <text evidence="1">The sequence shown here is derived from an EMBL/GenBank/DDBJ whole genome shotgun (WGS) entry which is preliminary data.</text>
</comment>
<keyword evidence="2" id="KW-1185">Reference proteome</keyword>
<dbReference type="InterPro" id="IPR023214">
    <property type="entry name" value="HAD_sf"/>
</dbReference>
<organism evidence="1 2">
    <name type="scientific">Neolewinella lacunae</name>
    <dbReference type="NCBI Taxonomy" id="1517758"/>
    <lineage>
        <taxon>Bacteria</taxon>
        <taxon>Pseudomonadati</taxon>
        <taxon>Bacteroidota</taxon>
        <taxon>Saprospiria</taxon>
        <taxon>Saprospirales</taxon>
        <taxon>Lewinellaceae</taxon>
        <taxon>Neolewinella</taxon>
    </lineage>
</organism>
<dbReference type="InterPro" id="IPR036412">
    <property type="entry name" value="HAD-like_sf"/>
</dbReference>
<dbReference type="RefSeq" id="WP_187468803.1">
    <property type="nucleotide sequence ID" value="NZ_JACSIT010000154.1"/>
</dbReference>
<gene>
    <name evidence="1" type="ORF">H9S92_21680</name>
</gene>
<dbReference type="Proteomes" id="UP000650081">
    <property type="component" value="Unassembled WGS sequence"/>
</dbReference>